<keyword evidence="3" id="KW-1185">Reference proteome</keyword>
<dbReference type="EMBL" id="CAKOAT010064043">
    <property type="protein sequence ID" value="CAH8306147.1"/>
    <property type="molecule type" value="Genomic_DNA"/>
</dbReference>
<dbReference type="AlphaFoldDB" id="A0ABC8IY31"/>
<dbReference type="SUPFAM" id="SSF53335">
    <property type="entry name" value="S-adenosyl-L-methionine-dependent methyltransferases"/>
    <property type="match status" value="1"/>
</dbReference>
<protein>
    <recommendedName>
        <fullName evidence="1">25S rRNA (uridine-N(3))-methyltransferase BMT5-like domain-containing protein</fullName>
    </recommendedName>
</protein>
<evidence type="ECO:0000313" key="3">
    <source>
        <dbReference type="Proteomes" id="UP001642260"/>
    </source>
</evidence>
<evidence type="ECO:0000313" key="2">
    <source>
        <dbReference type="EMBL" id="CAH8306147.1"/>
    </source>
</evidence>
<sequence length="185" mass="20973">MEVQDSKILSQCSSMQKMLLVGEGEFSFSLSLAKAFASVAKITAVSLDVRVGLGRQYNNGKGNVEELERLGCTVVHGVNVHTMTSDFRLSRYDRIVFDFPHAGKHKDVVRGFIESAREMVNESGEIYFTNMTMYPFNKLDIKSLAGEKGLRLIQPVQFKKWIFPGYSTKSDFHFPFRLVISMIKM</sequence>
<proteinExistence type="predicted"/>
<organism evidence="2 3">
    <name type="scientific">Eruca vesicaria subsp. sativa</name>
    <name type="common">Garden rocket</name>
    <name type="synonym">Eruca sativa</name>
    <dbReference type="NCBI Taxonomy" id="29727"/>
    <lineage>
        <taxon>Eukaryota</taxon>
        <taxon>Viridiplantae</taxon>
        <taxon>Streptophyta</taxon>
        <taxon>Embryophyta</taxon>
        <taxon>Tracheophyta</taxon>
        <taxon>Spermatophyta</taxon>
        <taxon>Magnoliopsida</taxon>
        <taxon>eudicotyledons</taxon>
        <taxon>Gunneridae</taxon>
        <taxon>Pentapetalae</taxon>
        <taxon>rosids</taxon>
        <taxon>malvids</taxon>
        <taxon>Brassicales</taxon>
        <taxon>Brassicaceae</taxon>
        <taxon>Brassiceae</taxon>
        <taxon>Eruca</taxon>
    </lineage>
</organism>
<feature type="domain" description="25S rRNA (uridine-N(3))-methyltransferase BMT5-like" evidence="1">
    <location>
        <begin position="19"/>
        <end position="169"/>
    </location>
</feature>
<dbReference type="InterPro" id="IPR019446">
    <property type="entry name" value="BMT5-like"/>
</dbReference>
<accession>A0ABC8IY31</accession>
<evidence type="ECO:0000259" key="1">
    <source>
        <dbReference type="Pfam" id="PF10354"/>
    </source>
</evidence>
<name>A0ABC8IY31_ERUVS</name>
<dbReference type="InterPro" id="IPR029063">
    <property type="entry name" value="SAM-dependent_MTases_sf"/>
</dbReference>
<gene>
    <name evidence="2" type="ORF">ERUC_LOCUS4274</name>
</gene>
<dbReference type="PANTHER" id="PTHR11538:SF62">
    <property type="entry name" value="ATP-BINDING PROTEIN (DUF2431)"/>
    <property type="match status" value="1"/>
</dbReference>
<comment type="caution">
    <text evidence="2">The sequence shown here is derived from an EMBL/GenBank/DDBJ whole genome shotgun (WGS) entry which is preliminary data.</text>
</comment>
<dbReference type="PANTHER" id="PTHR11538">
    <property type="entry name" value="PHENYLALANYL-TRNA SYNTHETASE"/>
    <property type="match status" value="1"/>
</dbReference>
<reference evidence="2 3" key="1">
    <citation type="submission" date="2022-03" db="EMBL/GenBank/DDBJ databases">
        <authorList>
            <person name="Macdonald S."/>
            <person name="Ahmed S."/>
            <person name="Newling K."/>
        </authorList>
    </citation>
    <scope>NUCLEOTIDE SEQUENCE [LARGE SCALE GENOMIC DNA]</scope>
</reference>
<dbReference type="Pfam" id="PF10354">
    <property type="entry name" value="BMT5-like"/>
    <property type="match status" value="1"/>
</dbReference>
<dbReference type="Proteomes" id="UP001642260">
    <property type="component" value="Unassembled WGS sequence"/>
</dbReference>